<reference evidence="2 3" key="1">
    <citation type="journal article" date="2019" name="Int. J. Syst. Evol. Microbiol.">
        <title>The Global Catalogue of Microorganisms (GCM) 10K type strain sequencing project: providing services to taxonomists for standard genome sequencing and annotation.</title>
        <authorList>
            <consortium name="The Broad Institute Genomics Platform"/>
            <consortium name="The Broad Institute Genome Sequencing Center for Infectious Disease"/>
            <person name="Wu L."/>
            <person name="Ma J."/>
        </authorList>
    </citation>
    <scope>NUCLEOTIDE SEQUENCE [LARGE SCALE GENOMIC DNA]</scope>
    <source>
        <strain evidence="2 3">JCM 16231</strain>
    </source>
</reference>
<dbReference type="InterPro" id="IPR010896">
    <property type="entry name" value="NUMOD1"/>
</dbReference>
<evidence type="ECO:0000313" key="3">
    <source>
        <dbReference type="Proteomes" id="UP001500185"/>
    </source>
</evidence>
<sequence>MMTEAEERKKFIIYKSTNQTTNQVYVGSTTYSLQQRRLDHQERANRTEEGKFYEAISTYGSNNFSWETIDTTENTDELALKEQYYIAEYDSYNSGYNSDCGGGFKKTVFQYCKETGKQTARFESLEEAAKSVNTSRSNISSACLGGSKSAKGFSWSYKDLDSFKTADKRLKYVKQLDVDEVIIKEYKSIAEASRQTGISKSCIAKTVRGERQYAGGFLWMK</sequence>
<dbReference type="NCBIfam" id="TIGR01453">
    <property type="entry name" value="grpIintron_endo"/>
    <property type="match status" value="1"/>
</dbReference>
<feature type="domain" description="GIY-YIG" evidence="1">
    <location>
        <begin position="9"/>
        <end position="98"/>
    </location>
</feature>
<dbReference type="InterPro" id="IPR003647">
    <property type="entry name" value="Intron_nuc_1_rpt"/>
</dbReference>
<dbReference type="RefSeq" id="WP_224455228.1">
    <property type="nucleotide sequence ID" value="NZ_BAAAGG010000002.1"/>
</dbReference>
<dbReference type="Gene3D" id="1.10.10.10">
    <property type="entry name" value="Winged helix-like DNA-binding domain superfamily/Winged helix DNA-binding domain"/>
    <property type="match status" value="2"/>
</dbReference>
<comment type="caution">
    <text evidence="2">The sequence shown here is derived from an EMBL/GenBank/DDBJ whole genome shotgun (WGS) entry which is preliminary data.</text>
</comment>
<name>A0ABN1K1E8_9FLAO</name>
<dbReference type="PROSITE" id="PS50164">
    <property type="entry name" value="GIY_YIG"/>
    <property type="match status" value="1"/>
</dbReference>
<evidence type="ECO:0000259" key="1">
    <source>
        <dbReference type="PROSITE" id="PS50164"/>
    </source>
</evidence>
<dbReference type="EMBL" id="BAAAGG010000002">
    <property type="protein sequence ID" value="GAA0752070.1"/>
    <property type="molecule type" value="Genomic_DNA"/>
</dbReference>
<dbReference type="SUPFAM" id="SSF64496">
    <property type="entry name" value="DNA-binding domain of intron-encoded endonucleases"/>
    <property type="match status" value="2"/>
</dbReference>
<dbReference type="InterPro" id="IPR006350">
    <property type="entry name" value="Intron_endoG1"/>
</dbReference>
<gene>
    <name evidence="2" type="ORF">GCM10009433_02820</name>
</gene>
<dbReference type="Gene3D" id="3.40.1440.10">
    <property type="entry name" value="GIY-YIG endonuclease"/>
    <property type="match status" value="1"/>
</dbReference>
<proteinExistence type="predicted"/>
<dbReference type="Pfam" id="PF07453">
    <property type="entry name" value="NUMOD1"/>
    <property type="match status" value="2"/>
</dbReference>
<accession>A0ABN1K1E8</accession>
<dbReference type="SUPFAM" id="SSF82771">
    <property type="entry name" value="GIY-YIG endonuclease"/>
    <property type="match status" value="1"/>
</dbReference>
<dbReference type="CDD" id="cd10443">
    <property type="entry name" value="GIY-YIG_HE_Tlr8p_PBC-V_like"/>
    <property type="match status" value="1"/>
</dbReference>
<keyword evidence="3" id="KW-1185">Reference proteome</keyword>
<protein>
    <recommendedName>
        <fullName evidence="1">GIY-YIG domain-containing protein</fullName>
    </recommendedName>
</protein>
<dbReference type="SMART" id="SM00465">
    <property type="entry name" value="GIYc"/>
    <property type="match status" value="1"/>
</dbReference>
<evidence type="ECO:0000313" key="2">
    <source>
        <dbReference type="EMBL" id="GAA0752070.1"/>
    </source>
</evidence>
<organism evidence="2 3">
    <name type="scientific">Psychroflexus lacisalsi</name>
    <dbReference type="NCBI Taxonomy" id="503928"/>
    <lineage>
        <taxon>Bacteria</taxon>
        <taxon>Pseudomonadati</taxon>
        <taxon>Bacteroidota</taxon>
        <taxon>Flavobacteriia</taxon>
        <taxon>Flavobacteriales</taxon>
        <taxon>Flavobacteriaceae</taxon>
        <taxon>Psychroflexus</taxon>
    </lineage>
</organism>
<dbReference type="InterPro" id="IPR035901">
    <property type="entry name" value="GIY-YIG_endonuc_sf"/>
</dbReference>
<dbReference type="Proteomes" id="UP001500185">
    <property type="component" value="Unassembled WGS sequence"/>
</dbReference>
<dbReference type="SMART" id="SM00497">
    <property type="entry name" value="IENR1"/>
    <property type="match status" value="2"/>
</dbReference>
<dbReference type="InterPro" id="IPR000305">
    <property type="entry name" value="GIY-YIG_endonuc"/>
</dbReference>
<dbReference type="InterPro" id="IPR036388">
    <property type="entry name" value="WH-like_DNA-bd_sf"/>
</dbReference>